<dbReference type="EMBL" id="AP021876">
    <property type="protein sequence ID" value="BBO82888.1"/>
    <property type="molecule type" value="Genomic_DNA"/>
</dbReference>
<name>A0A5K7ZKX0_9BACT</name>
<protein>
    <submittedName>
        <fullName evidence="1">Uncharacterized protein</fullName>
    </submittedName>
</protein>
<gene>
    <name evidence="1" type="ORF">DSCO28_34540</name>
</gene>
<reference evidence="1 2" key="1">
    <citation type="submission" date="2019-11" db="EMBL/GenBank/DDBJ databases">
        <title>Comparative genomics of hydrocarbon-degrading Desulfosarcina strains.</title>
        <authorList>
            <person name="Watanabe M."/>
            <person name="Kojima H."/>
            <person name="Fukui M."/>
        </authorList>
    </citation>
    <scope>NUCLEOTIDE SEQUENCE [LARGE SCALE GENOMIC DNA]</scope>
    <source>
        <strain evidence="1 2">28bB2T</strain>
    </source>
</reference>
<organism evidence="1 2">
    <name type="scientific">Desulfosarcina ovata subsp. sediminis</name>
    <dbReference type="NCBI Taxonomy" id="885957"/>
    <lineage>
        <taxon>Bacteria</taxon>
        <taxon>Pseudomonadati</taxon>
        <taxon>Thermodesulfobacteriota</taxon>
        <taxon>Desulfobacteria</taxon>
        <taxon>Desulfobacterales</taxon>
        <taxon>Desulfosarcinaceae</taxon>
        <taxon>Desulfosarcina</taxon>
    </lineage>
</organism>
<dbReference type="KEGG" id="dov:DSCO28_34540"/>
<dbReference type="AlphaFoldDB" id="A0A5K7ZKX0"/>
<dbReference type="Proteomes" id="UP000425960">
    <property type="component" value="Chromosome"/>
</dbReference>
<evidence type="ECO:0000313" key="2">
    <source>
        <dbReference type="Proteomes" id="UP000425960"/>
    </source>
</evidence>
<accession>A0A5K7ZKX0</accession>
<sequence>MTQIFFYRYRAAGIANLDQGQLKPGGIRTRQQIVGNPHGSARGRFGRNAHVIITDGCGDFAKDVGQVEASAALGVLDGPGLL</sequence>
<proteinExistence type="predicted"/>
<evidence type="ECO:0000313" key="1">
    <source>
        <dbReference type="EMBL" id="BBO82888.1"/>
    </source>
</evidence>